<feature type="binding site" evidence="6">
    <location>
        <position position="142"/>
    </location>
    <ligand>
        <name>substrate</name>
    </ligand>
</feature>
<dbReference type="EC" id="3.6.1.1" evidence="6"/>
<dbReference type="FunFam" id="3.90.80.10:FF:000001">
    <property type="entry name" value="Inorganic pyrophosphatase"/>
    <property type="match status" value="1"/>
</dbReference>
<dbReference type="NCBIfam" id="NF002317">
    <property type="entry name" value="PRK01250.1"/>
    <property type="match status" value="1"/>
</dbReference>
<evidence type="ECO:0000313" key="7">
    <source>
        <dbReference type="EMBL" id="TIC78731.1"/>
    </source>
</evidence>
<feature type="binding site" evidence="6">
    <location>
        <position position="103"/>
    </location>
    <ligand>
        <name>Mg(2+)</name>
        <dbReference type="ChEBI" id="CHEBI:18420"/>
        <label>1</label>
    </ligand>
</feature>
<dbReference type="Gene3D" id="3.90.80.10">
    <property type="entry name" value="Inorganic pyrophosphatase"/>
    <property type="match status" value="1"/>
</dbReference>
<gene>
    <name evidence="6" type="primary">ppa</name>
    <name evidence="7" type="ORF">E5K04_15065</name>
</gene>
<comment type="catalytic activity">
    <reaction evidence="6">
        <text>diphosphate + H2O = 2 phosphate + H(+)</text>
        <dbReference type="Rhea" id="RHEA:24576"/>
        <dbReference type="ChEBI" id="CHEBI:15377"/>
        <dbReference type="ChEBI" id="CHEBI:15378"/>
        <dbReference type="ChEBI" id="CHEBI:33019"/>
        <dbReference type="ChEBI" id="CHEBI:43474"/>
        <dbReference type="EC" id="3.6.1.1"/>
    </reaction>
</comment>
<keyword evidence="4 6" id="KW-0378">Hydrolase</keyword>
<dbReference type="CDD" id="cd00412">
    <property type="entry name" value="pyrophosphatase"/>
    <property type="match status" value="1"/>
</dbReference>
<feature type="binding site" evidence="6">
    <location>
        <position position="44"/>
    </location>
    <ligand>
        <name>substrate</name>
    </ligand>
</feature>
<dbReference type="RefSeq" id="WP_136555621.1">
    <property type="nucleotide sequence ID" value="NZ_STGJ01000022.1"/>
</dbReference>
<keyword evidence="5 6" id="KW-0460">Magnesium</keyword>
<evidence type="ECO:0000256" key="2">
    <source>
        <dbReference type="ARBA" id="ARBA00022490"/>
    </source>
</evidence>
<evidence type="ECO:0000256" key="4">
    <source>
        <dbReference type="ARBA" id="ARBA00022801"/>
    </source>
</evidence>
<dbReference type="SUPFAM" id="SSF50324">
    <property type="entry name" value="Inorganic pyrophosphatase"/>
    <property type="match status" value="1"/>
</dbReference>
<protein>
    <recommendedName>
        <fullName evidence="6">Inorganic pyrophosphatase</fullName>
        <ecNumber evidence="6">3.6.1.1</ecNumber>
    </recommendedName>
    <alternativeName>
        <fullName evidence="6">Pyrophosphate phospho-hydrolase</fullName>
        <shortName evidence="6">PPase</shortName>
    </alternativeName>
</protein>
<feature type="binding site" evidence="6">
    <location>
        <position position="71"/>
    </location>
    <ligand>
        <name>Mg(2+)</name>
        <dbReference type="ChEBI" id="CHEBI:18420"/>
        <label>1</label>
    </ligand>
</feature>
<proteinExistence type="inferred from homology"/>
<evidence type="ECO:0000256" key="6">
    <source>
        <dbReference type="HAMAP-Rule" id="MF_00209"/>
    </source>
</evidence>
<dbReference type="HAMAP" id="MF_00209">
    <property type="entry name" value="Inorganic_PPase"/>
    <property type="match status" value="1"/>
</dbReference>
<keyword evidence="2 6" id="KW-0963">Cytoplasm</keyword>
<comment type="subcellular location">
    <subcellularLocation>
        <location evidence="6">Cytoplasm</location>
    </subcellularLocation>
</comment>
<dbReference type="InterPro" id="IPR036649">
    <property type="entry name" value="Pyrophosphatase_sf"/>
</dbReference>
<dbReference type="GO" id="GO:0006796">
    <property type="term" value="P:phosphate-containing compound metabolic process"/>
    <property type="evidence" value="ECO:0007669"/>
    <property type="project" value="InterPro"/>
</dbReference>
<keyword evidence="8" id="KW-1185">Reference proteome</keyword>
<dbReference type="PANTHER" id="PTHR10286">
    <property type="entry name" value="INORGANIC PYROPHOSPHATASE"/>
    <property type="match status" value="1"/>
</dbReference>
<comment type="caution">
    <text evidence="7">The sequence shown here is derived from an EMBL/GenBank/DDBJ whole genome shotgun (WGS) entry which is preliminary data.</text>
</comment>
<sequence length="177" mass="19675">MNINAISAGKDMPNDFNVVIEISANGAPIKYELDKDSGAIFVDRFMGTSMFYPANYGFVPQTLSLDGDPVDVLVVTPFPLPPGVVVRCRALGMIKMEDESGIDAKLVAVPVEKLCTMYSAIQKLEDLPELLRNQMVHFFEHYKDLEKGKWVKVQGWGTLEDAKAELVDGIERHKQQG</sequence>
<evidence type="ECO:0000256" key="3">
    <source>
        <dbReference type="ARBA" id="ARBA00022723"/>
    </source>
</evidence>
<comment type="similarity">
    <text evidence="6">Belongs to the PPase family.</text>
</comment>
<dbReference type="PROSITE" id="PS00387">
    <property type="entry name" value="PPASE"/>
    <property type="match status" value="1"/>
</dbReference>
<keyword evidence="3 6" id="KW-0479">Metal-binding</keyword>
<dbReference type="GO" id="GO:0004427">
    <property type="term" value="F:inorganic diphosphate phosphatase activity"/>
    <property type="evidence" value="ECO:0007669"/>
    <property type="project" value="UniProtKB-UniRule"/>
</dbReference>
<dbReference type="OrthoDB" id="5187599at2"/>
<evidence type="ECO:0000313" key="8">
    <source>
        <dbReference type="Proteomes" id="UP000308891"/>
    </source>
</evidence>
<accession>A0A4T0UK63</accession>
<dbReference type="GO" id="GO:0005737">
    <property type="term" value="C:cytoplasm"/>
    <property type="evidence" value="ECO:0007669"/>
    <property type="project" value="UniProtKB-SubCell"/>
</dbReference>
<dbReference type="Proteomes" id="UP000308891">
    <property type="component" value="Unassembled WGS sequence"/>
</dbReference>
<comment type="function">
    <text evidence="6">Catalyzes the hydrolysis of inorganic pyrophosphate (PPi) forming two phosphate ions.</text>
</comment>
<dbReference type="EMBL" id="STGJ01000022">
    <property type="protein sequence ID" value="TIC78731.1"/>
    <property type="molecule type" value="Genomic_DNA"/>
</dbReference>
<evidence type="ECO:0000256" key="5">
    <source>
        <dbReference type="ARBA" id="ARBA00022842"/>
    </source>
</evidence>
<dbReference type="InterPro" id="IPR008162">
    <property type="entry name" value="Pyrophosphatase"/>
</dbReference>
<comment type="subunit">
    <text evidence="6">Homohexamer.</text>
</comment>
<comment type="cofactor">
    <cofactor evidence="1 6">
        <name>Mg(2+)</name>
        <dbReference type="ChEBI" id="CHEBI:18420"/>
    </cofactor>
</comment>
<dbReference type="GO" id="GO:0000287">
    <property type="term" value="F:magnesium ion binding"/>
    <property type="evidence" value="ECO:0007669"/>
    <property type="project" value="UniProtKB-UniRule"/>
</dbReference>
<feature type="binding site" evidence="6">
    <location>
        <position position="56"/>
    </location>
    <ligand>
        <name>substrate</name>
    </ligand>
</feature>
<feature type="binding site" evidence="6">
    <location>
        <position position="66"/>
    </location>
    <ligand>
        <name>Mg(2+)</name>
        <dbReference type="ChEBI" id="CHEBI:18420"/>
        <label>1</label>
    </ligand>
</feature>
<evidence type="ECO:0000256" key="1">
    <source>
        <dbReference type="ARBA" id="ARBA00001946"/>
    </source>
</evidence>
<organism evidence="7 8">
    <name type="scientific">Crenobacter intestini</name>
    <dbReference type="NCBI Taxonomy" id="2563443"/>
    <lineage>
        <taxon>Bacteria</taxon>
        <taxon>Pseudomonadati</taxon>
        <taxon>Pseudomonadota</taxon>
        <taxon>Betaproteobacteria</taxon>
        <taxon>Neisseriales</taxon>
        <taxon>Neisseriaceae</taxon>
        <taxon>Crenobacter</taxon>
    </lineage>
</organism>
<feature type="binding site" evidence="6">
    <location>
        <position position="71"/>
    </location>
    <ligand>
        <name>Mg(2+)</name>
        <dbReference type="ChEBI" id="CHEBI:18420"/>
        <label>2</label>
    </ligand>
</feature>
<name>A0A4T0UK63_9NEIS</name>
<dbReference type="Pfam" id="PF00719">
    <property type="entry name" value="Pyrophosphatase"/>
    <property type="match status" value="1"/>
</dbReference>
<reference evidence="7 8" key="1">
    <citation type="submission" date="2019-04" db="EMBL/GenBank/DDBJ databases">
        <title>Crenobacter sp. nov.</title>
        <authorList>
            <person name="Shi S."/>
        </authorList>
    </citation>
    <scope>NUCLEOTIDE SEQUENCE [LARGE SCALE GENOMIC DNA]</scope>
    <source>
        <strain evidence="7 8">GY 70310</strain>
    </source>
</reference>
<feature type="binding site" evidence="6">
    <location>
        <position position="30"/>
    </location>
    <ligand>
        <name>substrate</name>
    </ligand>
</feature>
<dbReference type="AlphaFoldDB" id="A0A4T0UK63"/>